<dbReference type="AlphaFoldDB" id="A0A4Y2F5D8"/>
<keyword evidence="2" id="KW-1185">Reference proteome</keyword>
<name>A0A4Y2F5D8_ARAVE</name>
<dbReference type="Proteomes" id="UP000499080">
    <property type="component" value="Unassembled WGS sequence"/>
</dbReference>
<organism evidence="1 2">
    <name type="scientific">Araneus ventricosus</name>
    <name type="common">Orbweaver spider</name>
    <name type="synonym">Epeira ventricosa</name>
    <dbReference type="NCBI Taxonomy" id="182803"/>
    <lineage>
        <taxon>Eukaryota</taxon>
        <taxon>Metazoa</taxon>
        <taxon>Ecdysozoa</taxon>
        <taxon>Arthropoda</taxon>
        <taxon>Chelicerata</taxon>
        <taxon>Arachnida</taxon>
        <taxon>Araneae</taxon>
        <taxon>Araneomorphae</taxon>
        <taxon>Entelegynae</taxon>
        <taxon>Araneoidea</taxon>
        <taxon>Araneidae</taxon>
        <taxon>Araneus</taxon>
    </lineage>
</organism>
<protein>
    <submittedName>
        <fullName evidence="1">Uncharacterized protein</fullName>
    </submittedName>
</protein>
<proteinExistence type="predicted"/>
<dbReference type="EMBL" id="BGPR01000820">
    <property type="protein sequence ID" value="GBM36792.1"/>
    <property type="molecule type" value="Genomic_DNA"/>
</dbReference>
<reference evidence="1 2" key="1">
    <citation type="journal article" date="2019" name="Sci. Rep.">
        <title>Orb-weaving spider Araneus ventricosus genome elucidates the spidroin gene catalogue.</title>
        <authorList>
            <person name="Kono N."/>
            <person name="Nakamura H."/>
            <person name="Ohtoshi R."/>
            <person name="Moran D.A.P."/>
            <person name="Shinohara A."/>
            <person name="Yoshida Y."/>
            <person name="Fujiwara M."/>
            <person name="Mori M."/>
            <person name="Tomita M."/>
            <person name="Arakawa K."/>
        </authorList>
    </citation>
    <scope>NUCLEOTIDE SEQUENCE [LARGE SCALE GENOMIC DNA]</scope>
</reference>
<accession>A0A4Y2F5D8</accession>
<sequence length="88" mass="10138">MAIQNSNLPPSFVNELVKIVEDETIVRSNLKSVSDVHSWIAKYGIIWTLRENRMPICVPACSWYLVEGKEGVKRLSPSPRRTSRRARR</sequence>
<evidence type="ECO:0000313" key="2">
    <source>
        <dbReference type="Proteomes" id="UP000499080"/>
    </source>
</evidence>
<comment type="caution">
    <text evidence="1">The sequence shown here is derived from an EMBL/GenBank/DDBJ whole genome shotgun (WGS) entry which is preliminary data.</text>
</comment>
<gene>
    <name evidence="1" type="ORF">AVEN_112748_1</name>
</gene>
<evidence type="ECO:0000313" key="1">
    <source>
        <dbReference type="EMBL" id="GBM36792.1"/>
    </source>
</evidence>